<dbReference type="PANTHER" id="PTHR23040:SF2">
    <property type="entry name" value="OUTER DYNEIN ARM-DOCKING COMPLEX SUBUNIT 4"/>
    <property type="match status" value="1"/>
</dbReference>
<evidence type="ECO:0000313" key="6">
    <source>
        <dbReference type="Proteomes" id="UP001164746"/>
    </source>
</evidence>
<dbReference type="InterPro" id="IPR040111">
    <property type="entry name" value="ODAD4"/>
</dbReference>
<feature type="region of interest" description="Disordered" evidence="4">
    <location>
        <begin position="257"/>
        <end position="276"/>
    </location>
</feature>
<dbReference type="PANTHER" id="PTHR23040">
    <property type="match status" value="1"/>
</dbReference>
<dbReference type="EMBL" id="CP111016">
    <property type="protein sequence ID" value="WAR05644.1"/>
    <property type="molecule type" value="Genomic_DNA"/>
</dbReference>
<name>A0ABY7EB54_MYAAR</name>
<sequence>MSLETSFQLNDVLKTASMKLGKPVRSKVRRLPKIAPSKAADELSENDKTEIKGLLQKGEVLEQLGNHEMALVYYHRGLKRYPRAQEFKDAINKAEKTSSKKGRRMKLTYTGDITYFTPSHKLTPKKQFTWKQKPAETGSQSVVPSANFRSRVAHGPLTRIHREPSVHLLESRATGASMNSLLADSLEALNYENKLIAETSEKQILGKMYHDKEYLEHILGTEHMKYKKSPLGAGAVSNVAETGLQFLNERTQFWDSLGPLPPPHPHRRLAAGSRNRSQLSIYTSTESLNSVGSYNTASSMKSYRSNTSKTSKGTSKSTYRSRYAFGRKEKPKPPNPEKIKFDFASLRKEELIREMTMIAEEGDPKKESESNEQRARNEDLKRGEEVMAFVEKELENIDYFYEKGQLDVCQQRSGDCIDVLGRYTEESVPNMHVLLSTLYSVLGNCDMQTQNYTSALDNHGQDLMIGEQCNNKDIQSRALGNLGRTYVLMGEYNRAVDMYNRKAPLCKVPKETAWLFHEIGNCFLMMKIYEYAHDAGLKAMRSAHESGHVRLQLQTCVLVAVAEDDKKAQDAMTRALVDVNKKMVTQMKKKAHVKAMSKSPVHFDVPEITSATRTTPRSAVSDVTVEG</sequence>
<evidence type="ECO:0000313" key="5">
    <source>
        <dbReference type="EMBL" id="WAR05644.1"/>
    </source>
</evidence>
<dbReference type="Pfam" id="PF13181">
    <property type="entry name" value="TPR_8"/>
    <property type="match status" value="2"/>
</dbReference>
<organism evidence="5 6">
    <name type="scientific">Mya arenaria</name>
    <name type="common">Soft-shell clam</name>
    <dbReference type="NCBI Taxonomy" id="6604"/>
    <lineage>
        <taxon>Eukaryota</taxon>
        <taxon>Metazoa</taxon>
        <taxon>Spiralia</taxon>
        <taxon>Lophotrochozoa</taxon>
        <taxon>Mollusca</taxon>
        <taxon>Bivalvia</taxon>
        <taxon>Autobranchia</taxon>
        <taxon>Heteroconchia</taxon>
        <taxon>Euheterodonta</taxon>
        <taxon>Imparidentia</taxon>
        <taxon>Neoheterodontei</taxon>
        <taxon>Myida</taxon>
        <taxon>Myoidea</taxon>
        <taxon>Myidae</taxon>
        <taxon>Mya</taxon>
    </lineage>
</organism>
<evidence type="ECO:0000256" key="4">
    <source>
        <dbReference type="SAM" id="MobiDB-lite"/>
    </source>
</evidence>
<feature type="region of interest" description="Disordered" evidence="4">
    <location>
        <begin position="358"/>
        <end position="380"/>
    </location>
</feature>
<evidence type="ECO:0000256" key="3">
    <source>
        <dbReference type="ARBA" id="ARBA00034143"/>
    </source>
</evidence>
<dbReference type="SMART" id="SM00028">
    <property type="entry name" value="TPR"/>
    <property type="match status" value="4"/>
</dbReference>
<keyword evidence="6" id="KW-1185">Reference proteome</keyword>
<comment type="subcellular location">
    <subcellularLocation>
        <location evidence="1">Cytoplasm</location>
        <location evidence="1">Cytoskeleton</location>
        <location evidence="1">Cilium axoneme</location>
    </subcellularLocation>
</comment>
<protein>
    <recommendedName>
        <fullName evidence="2">Outer dynein arm-docking complex subunit 4</fullName>
    </recommendedName>
    <alternativeName>
        <fullName evidence="3">Tetratricopeptide repeat protein 25</fullName>
    </alternativeName>
</protein>
<feature type="compositionally biased region" description="Basic and acidic residues" evidence="4">
    <location>
        <begin position="326"/>
        <end position="339"/>
    </location>
</feature>
<feature type="compositionally biased region" description="Basic and acidic residues" evidence="4">
    <location>
        <begin position="362"/>
        <end position="380"/>
    </location>
</feature>
<feature type="compositionally biased region" description="Low complexity" evidence="4">
    <location>
        <begin position="304"/>
        <end position="322"/>
    </location>
</feature>
<reference evidence="5" key="1">
    <citation type="submission" date="2022-11" db="EMBL/GenBank/DDBJ databases">
        <title>Centuries of genome instability and evolution in soft-shell clam transmissible cancer (bioRxiv).</title>
        <authorList>
            <person name="Hart S.F.M."/>
            <person name="Yonemitsu M.A."/>
            <person name="Giersch R.M."/>
            <person name="Beal B.F."/>
            <person name="Arriagada G."/>
            <person name="Davis B.W."/>
            <person name="Ostrander E.A."/>
            <person name="Goff S.P."/>
            <person name="Metzger M.J."/>
        </authorList>
    </citation>
    <scope>NUCLEOTIDE SEQUENCE</scope>
    <source>
        <strain evidence="5">MELC-2E11</strain>
        <tissue evidence="5">Siphon/mantle</tissue>
    </source>
</reference>
<dbReference type="InterPro" id="IPR011990">
    <property type="entry name" value="TPR-like_helical_dom_sf"/>
</dbReference>
<feature type="compositionally biased region" description="Polar residues" evidence="4">
    <location>
        <begin position="294"/>
        <end position="303"/>
    </location>
</feature>
<dbReference type="Gene3D" id="1.25.40.10">
    <property type="entry name" value="Tetratricopeptide repeat domain"/>
    <property type="match status" value="2"/>
</dbReference>
<dbReference type="SUPFAM" id="SSF48452">
    <property type="entry name" value="TPR-like"/>
    <property type="match status" value="2"/>
</dbReference>
<proteinExistence type="predicted"/>
<evidence type="ECO:0000256" key="1">
    <source>
        <dbReference type="ARBA" id="ARBA00004430"/>
    </source>
</evidence>
<evidence type="ECO:0000256" key="2">
    <source>
        <dbReference type="ARBA" id="ARBA00034139"/>
    </source>
</evidence>
<accession>A0ABY7EB54</accession>
<feature type="region of interest" description="Disordered" evidence="4">
    <location>
        <begin position="294"/>
        <end position="339"/>
    </location>
</feature>
<gene>
    <name evidence="5" type="ORF">MAR_021013</name>
</gene>
<dbReference type="InterPro" id="IPR019734">
    <property type="entry name" value="TPR_rpt"/>
</dbReference>
<dbReference type="Proteomes" id="UP001164746">
    <property type="component" value="Chromosome 5"/>
</dbReference>